<evidence type="ECO:0000313" key="2">
    <source>
        <dbReference type="EMBL" id="MEI4278897.1"/>
    </source>
</evidence>
<protein>
    <submittedName>
        <fullName evidence="2">Uncharacterized protein</fullName>
    </submittedName>
</protein>
<proteinExistence type="predicted"/>
<feature type="compositionally biased region" description="Acidic residues" evidence="1">
    <location>
        <begin position="206"/>
        <end position="230"/>
    </location>
</feature>
<dbReference type="Gene3D" id="1.25.40.10">
    <property type="entry name" value="Tetratricopeptide repeat domain"/>
    <property type="match status" value="1"/>
</dbReference>
<dbReference type="Proteomes" id="UP001373496">
    <property type="component" value="Unassembled WGS sequence"/>
</dbReference>
<accession>A0ABU8E5I4</accession>
<evidence type="ECO:0000313" key="3">
    <source>
        <dbReference type="Proteomes" id="UP001373496"/>
    </source>
</evidence>
<feature type="compositionally biased region" description="Low complexity" evidence="1">
    <location>
        <begin position="191"/>
        <end position="205"/>
    </location>
</feature>
<feature type="compositionally biased region" description="Acidic residues" evidence="1">
    <location>
        <begin position="159"/>
        <end position="190"/>
    </location>
</feature>
<organism evidence="2 3">
    <name type="scientific">Klenkia terrae</name>
    <dbReference type="NCBI Taxonomy" id="1052259"/>
    <lineage>
        <taxon>Bacteria</taxon>
        <taxon>Bacillati</taxon>
        <taxon>Actinomycetota</taxon>
        <taxon>Actinomycetes</taxon>
        <taxon>Geodermatophilales</taxon>
        <taxon>Geodermatophilaceae</taxon>
        <taxon>Klenkia</taxon>
    </lineage>
</organism>
<name>A0ABU8E5I4_9ACTN</name>
<keyword evidence="3" id="KW-1185">Reference proteome</keyword>
<dbReference type="InterPro" id="IPR011990">
    <property type="entry name" value="TPR-like_helical_dom_sf"/>
</dbReference>
<dbReference type="EMBL" id="JBAPLV010000009">
    <property type="protein sequence ID" value="MEI4278897.1"/>
    <property type="molecule type" value="Genomic_DNA"/>
</dbReference>
<evidence type="ECO:0000256" key="1">
    <source>
        <dbReference type="SAM" id="MobiDB-lite"/>
    </source>
</evidence>
<comment type="caution">
    <text evidence="2">The sequence shown here is derived from an EMBL/GenBank/DDBJ whole genome shotgun (WGS) entry which is preliminary data.</text>
</comment>
<dbReference type="SUPFAM" id="SSF48452">
    <property type="entry name" value="TPR-like"/>
    <property type="match status" value="1"/>
</dbReference>
<gene>
    <name evidence="2" type="ORF">UXQ13_10505</name>
</gene>
<reference evidence="2 3" key="1">
    <citation type="submission" date="2024-03" db="EMBL/GenBank/DDBJ databases">
        <title>Draft genome sequence of Klenkia terrae.</title>
        <authorList>
            <person name="Duangmal K."/>
            <person name="Chantavorakit T."/>
        </authorList>
    </citation>
    <scope>NUCLEOTIDE SEQUENCE [LARGE SCALE GENOMIC DNA]</scope>
    <source>
        <strain evidence="2 3">JCM 17786</strain>
    </source>
</reference>
<sequence length="301" mass="31810">MVREAVGVAAYHAGDFTEAARELRAYRRMSGDDSYRAVLADCERALGRPDVALRLVAEALTDGPPAEEVVELRLVEAGARQDLGELPAAALVLEAALGGRPTPEQLDSGDLGQLRLATAYADLLVARGEDQQAHTWFEAVMAADPDDETGVAARFDDVDYDEDEDEDGDDEGVVDSADGEAEDDEAEGDAVEVPVVEDAAAGSEVAAEDDDAVEDDADEDDADEDDDVSPEEAGLGTEYDPDEQDVESEVAELLGEIPAPGFSDGQPAEQVTQVQPKPLPADQSGLFAAPGELSEHDRPTD</sequence>
<feature type="compositionally biased region" description="Acidic residues" evidence="1">
    <location>
        <begin position="239"/>
        <end position="250"/>
    </location>
</feature>
<dbReference type="RefSeq" id="WP_225235976.1">
    <property type="nucleotide sequence ID" value="NZ_JBAPLV010000009.1"/>
</dbReference>
<feature type="region of interest" description="Disordered" evidence="1">
    <location>
        <begin position="159"/>
        <end position="301"/>
    </location>
</feature>